<dbReference type="Pfam" id="PF14025">
    <property type="entry name" value="DUF4241"/>
    <property type="match status" value="1"/>
</dbReference>
<accession>A0A6A5BS92</accession>
<dbReference type="VEuPathDB" id="AmoebaDB:FDP41_003707"/>
<dbReference type="InterPro" id="IPR025335">
    <property type="entry name" value="DUF4241"/>
</dbReference>
<proteinExistence type="predicted"/>
<comment type="caution">
    <text evidence="2">The sequence shown here is derived from an EMBL/GenBank/DDBJ whole genome shotgun (WGS) entry which is preliminary data.</text>
</comment>
<feature type="region of interest" description="Disordered" evidence="1">
    <location>
        <begin position="697"/>
        <end position="724"/>
    </location>
</feature>
<organism evidence="2 3">
    <name type="scientific">Naegleria fowleri</name>
    <name type="common">Brain eating amoeba</name>
    <dbReference type="NCBI Taxonomy" id="5763"/>
    <lineage>
        <taxon>Eukaryota</taxon>
        <taxon>Discoba</taxon>
        <taxon>Heterolobosea</taxon>
        <taxon>Tetramitia</taxon>
        <taxon>Eutetramitia</taxon>
        <taxon>Vahlkampfiidae</taxon>
        <taxon>Naegleria</taxon>
    </lineage>
</organism>
<feature type="compositionally biased region" description="Acidic residues" evidence="1">
    <location>
        <begin position="951"/>
        <end position="961"/>
    </location>
</feature>
<dbReference type="RefSeq" id="XP_044561767.1">
    <property type="nucleotide sequence ID" value="XM_044707041.1"/>
</dbReference>
<feature type="compositionally biased region" description="Acidic residues" evidence="1">
    <location>
        <begin position="926"/>
        <end position="938"/>
    </location>
</feature>
<keyword evidence="3" id="KW-1185">Reference proteome</keyword>
<protein>
    <submittedName>
        <fullName evidence="2">Uncharacterized protein</fullName>
    </submittedName>
</protein>
<evidence type="ECO:0000313" key="2">
    <source>
        <dbReference type="EMBL" id="KAF0977054.1"/>
    </source>
</evidence>
<dbReference type="VEuPathDB" id="AmoebaDB:NfTy_064960"/>
<evidence type="ECO:0000256" key="1">
    <source>
        <dbReference type="SAM" id="MobiDB-lite"/>
    </source>
</evidence>
<dbReference type="Proteomes" id="UP000444721">
    <property type="component" value="Unassembled WGS sequence"/>
</dbReference>
<name>A0A6A5BS92_NAEFO</name>
<evidence type="ECO:0000313" key="3">
    <source>
        <dbReference type="Proteomes" id="UP000444721"/>
    </source>
</evidence>
<dbReference type="AlphaFoldDB" id="A0A6A5BS92"/>
<dbReference type="EMBL" id="VFQX01000035">
    <property type="protein sequence ID" value="KAF0977054.1"/>
    <property type="molecule type" value="Genomic_DNA"/>
</dbReference>
<dbReference type="GeneID" id="68110925"/>
<dbReference type="OrthoDB" id="10438634at2759"/>
<dbReference type="VEuPathDB" id="AmoebaDB:NF0078240"/>
<gene>
    <name evidence="2" type="ORF">FDP41_003707</name>
</gene>
<reference evidence="2 3" key="1">
    <citation type="journal article" date="2019" name="Sci. Rep.">
        <title>Nanopore sequencing improves the draft genome of the human pathogenic amoeba Naegleria fowleri.</title>
        <authorList>
            <person name="Liechti N."/>
            <person name="Schurch N."/>
            <person name="Bruggmann R."/>
            <person name="Wittwer M."/>
        </authorList>
    </citation>
    <scope>NUCLEOTIDE SEQUENCE [LARGE SCALE GENOMIC DNA]</scope>
    <source>
        <strain evidence="2 3">ATCC 30894</strain>
    </source>
</reference>
<feature type="region of interest" description="Disordered" evidence="1">
    <location>
        <begin position="921"/>
        <end position="961"/>
    </location>
</feature>
<sequence>MPLPPRRPLTPKRYSPATTTIGGKVMRSWEQVLIQPFGKQYVMIKEEETIKNTIRNDDTEEHDRCGTSGSGKTFFSIYEISDLNDIRCYPLFELDQKDLHFSSSSSNTERGIANALENVRIDWETSLLGNNSSSNKNECRAFAEMSKAVSKNRHVFEKCTLKDFPTLIEKDVPEKTCDDYGFVCFVGGRALFIESHTGYSVPKIEIVNASSSQGKEMMLEPLRGFQIPYTENPNDDTVPKRFEKSYHLIVPCENIKETKHALNAILFGGMVYRYDLSRREFDISSPIAFRDETWTRGFSFKTDVKARFFPYLENGTRLRSFVLQNGKLFEFIWIHHEENILSIAVIQHLEWLTTDISNILRCDSIGLLIQTKDKCLLYQPEPFSQNSLFSKSQGKIYTLKTIDSHTPLFWSETSKCISTFVHDDQTQQATHSSLFVPLLSWNEIEKLPYQLVKDIFDEQAFKSDLEFSTFEQEMKPKMVNLELLEKVTDLEEKFGKHFRIACGYQCPLDKYNEMEIIAGIGCLRMKDQLGEALSPNYIELQPEEFSQYLGAPIMYNEWLNNDRINRMCYRYFITDMKHCIKSSGIIKIANAERGSFGTSSIDLLEIYENPKIFIGILIPKINAMDNKDDATAIESQENSQKLALCEKQRQEFETLCSQQLFQVESKSLKVCDPLIDPSGALIENVKPGVWKWIQYSPSTDNEREQEMNPQKEMNKEDEESHSENEMSLTEPFEHMNYDYSLVHQLAVIHQDFVDSLLTSNPEQFWKVPKSIFQEEEHEQDENSLIEETDSLKPSDFKPQEHEGGWYLMTCGIDVDTGMAGIYDAHYFNKESVLKDFNLVNSRKLSTLEQHFSFKTENDWQSYVIECAEKRSHGNYIPVPFGIISSSGYGDGCYACLFKRDSVSQQVVAVRVIFIAHEFESQGNDNQDNDGMNEMEPESAAEFSTSEHSEMQESEDEEEEVE</sequence>